<keyword evidence="5" id="KW-1185">Reference proteome</keyword>
<dbReference type="Pfam" id="PF20256">
    <property type="entry name" value="MoCoBD_2"/>
    <property type="match status" value="1"/>
</dbReference>
<dbReference type="Proteomes" id="UP001500618">
    <property type="component" value="Unassembled WGS sequence"/>
</dbReference>
<evidence type="ECO:0000313" key="5">
    <source>
        <dbReference type="Proteomes" id="UP001500618"/>
    </source>
</evidence>
<dbReference type="InterPro" id="IPR046867">
    <property type="entry name" value="AldOxase/xan_DH_MoCoBD2"/>
</dbReference>
<dbReference type="InterPro" id="IPR008274">
    <property type="entry name" value="AldOxase/xan_DH_MoCoBD1"/>
</dbReference>
<accession>A0ABN2FSY8</accession>
<evidence type="ECO:0000313" key="4">
    <source>
        <dbReference type="EMBL" id="GAA1657667.1"/>
    </source>
</evidence>
<dbReference type="EMBL" id="BAAANY010000001">
    <property type="protein sequence ID" value="GAA1657667.1"/>
    <property type="molecule type" value="Genomic_DNA"/>
</dbReference>
<dbReference type="InterPro" id="IPR016208">
    <property type="entry name" value="Ald_Oxase/xanthine_DH-like"/>
</dbReference>
<comment type="caution">
    <text evidence="4">The sequence shown here is derived from an EMBL/GenBank/DDBJ whole genome shotgun (WGS) entry which is preliminary data.</text>
</comment>
<dbReference type="InterPro" id="IPR036856">
    <property type="entry name" value="Ald_Oxase/Xan_DH_a/b_sf"/>
</dbReference>
<name>A0ABN2FSY8_9ACTN</name>
<dbReference type="Gene3D" id="3.90.1170.50">
    <property type="entry name" value="Aldehyde oxidase/xanthine dehydrogenase, a/b hammerhead"/>
    <property type="match status" value="1"/>
</dbReference>
<dbReference type="SUPFAM" id="SSF56003">
    <property type="entry name" value="Molybdenum cofactor-binding domain"/>
    <property type="match status" value="1"/>
</dbReference>
<dbReference type="Pfam" id="PF02738">
    <property type="entry name" value="MoCoBD_1"/>
    <property type="match status" value="1"/>
</dbReference>
<dbReference type="RefSeq" id="WP_344306521.1">
    <property type="nucleotide sequence ID" value="NZ_BAAANY010000001.1"/>
</dbReference>
<evidence type="ECO:0000256" key="1">
    <source>
        <dbReference type="ARBA" id="ARBA00022505"/>
    </source>
</evidence>
<proteinExistence type="predicted"/>
<evidence type="ECO:0000256" key="2">
    <source>
        <dbReference type="ARBA" id="ARBA00023002"/>
    </source>
</evidence>
<protein>
    <submittedName>
        <fullName evidence="4">Xanthine dehydrogenase family protein molybdopterin-binding subunit</fullName>
    </submittedName>
</protein>
<evidence type="ECO:0000259" key="3">
    <source>
        <dbReference type="SMART" id="SM01008"/>
    </source>
</evidence>
<dbReference type="PANTHER" id="PTHR11908">
    <property type="entry name" value="XANTHINE DEHYDROGENASE"/>
    <property type="match status" value="1"/>
</dbReference>
<keyword evidence="1" id="KW-0500">Molybdenum</keyword>
<dbReference type="PANTHER" id="PTHR11908:SF132">
    <property type="entry name" value="ALDEHYDE OXIDASE 1-RELATED"/>
    <property type="match status" value="1"/>
</dbReference>
<keyword evidence="2" id="KW-0560">Oxidoreductase</keyword>
<dbReference type="InterPro" id="IPR037165">
    <property type="entry name" value="AldOxase/xan_DH_Mopterin-bd_sf"/>
</dbReference>
<dbReference type="SUPFAM" id="SSF54665">
    <property type="entry name" value="CO dehydrogenase molybdoprotein N-domain-like"/>
    <property type="match status" value="1"/>
</dbReference>
<feature type="domain" description="Aldehyde oxidase/xanthine dehydrogenase a/b hammerhead" evidence="3">
    <location>
        <begin position="12"/>
        <end position="120"/>
    </location>
</feature>
<dbReference type="SMART" id="SM01008">
    <property type="entry name" value="Ald_Xan_dh_C"/>
    <property type="match status" value="1"/>
</dbReference>
<reference evidence="4 5" key="1">
    <citation type="journal article" date="2019" name="Int. J. Syst. Evol. Microbiol.">
        <title>The Global Catalogue of Microorganisms (GCM) 10K type strain sequencing project: providing services to taxonomists for standard genome sequencing and annotation.</title>
        <authorList>
            <consortium name="The Broad Institute Genomics Platform"/>
            <consortium name="The Broad Institute Genome Sequencing Center for Infectious Disease"/>
            <person name="Wu L."/>
            <person name="Ma J."/>
        </authorList>
    </citation>
    <scope>NUCLEOTIDE SEQUENCE [LARGE SCALE GENOMIC DNA]</scope>
    <source>
        <strain evidence="4 5">JCM 14718</strain>
    </source>
</reference>
<gene>
    <name evidence="4" type="ORF">GCM10009765_03960</name>
</gene>
<dbReference type="Pfam" id="PF01315">
    <property type="entry name" value="Ald_Xan_dh_C"/>
    <property type="match status" value="1"/>
</dbReference>
<sequence length="723" mass="75575">MTGRLDAVPKVTGRAKYAADNNFPGMVYGYVVLSTIACGEIAAMDVAAAKSAPGVVAVYTPFEGLGLSVASSPMMGETWVPLRNTDVAYRGQPIGVVVAETFEQARDAAALVQVSYDQKPARTSFEAGIATAEDAPAFMGNELSATVLAPGVESIEDALAASPVVVEATYRTATQNHAPMEPHSAVAVWADGTLTIYSGNQGSDLQAMEVAGALNLPISAVHAVNPYVGGAFGGKGRTSVPAFLAAAAARALNRPVKCALTREQVFTATAGRAATLQKIALGADKNGTLLAVRHDSWSSTAMDRSFVEPTSHGTSREWYATENLSISQKMVPLNVPLTTFMRAPGEAPGSFALESAMDELAVALKMDPIQLRRRNSSTAPPGKDLQWSSKHLEECFDIGARRFGWANRSPRGRVDGDWLVGIGTATAMFPALRFPATVEITLNADETAEVRTSGADPGTGLLTVLSTIGAESLDIAPERITPRLGDSRYPSGGMSGGSTATASAGTAIMVAATEVIDDLLALASAPGGPYEGQEVTYADGRVYGTDDTVPFGELLRAVGRESLSAKGSSAPGEEMTKHSFSSFGAQFCEVRVHRLTGEARVSRLLGVFDAGRIINEKLASSQLSGGLIWGVSAALHEGLEIESDGRLANADFASYLLPVNADIPAIDVEFVQYPDTLHNAVGARGIGEIGVVGVAAAIANAIYNATGIRVRHIPITIEDLLVH</sequence>
<dbReference type="Gene3D" id="3.30.365.10">
    <property type="entry name" value="Aldehyde oxidase/xanthine dehydrogenase, molybdopterin binding domain"/>
    <property type="match status" value="4"/>
</dbReference>
<organism evidence="4 5">
    <name type="scientific">Fodinicola feengrottensis</name>
    <dbReference type="NCBI Taxonomy" id="435914"/>
    <lineage>
        <taxon>Bacteria</taxon>
        <taxon>Bacillati</taxon>
        <taxon>Actinomycetota</taxon>
        <taxon>Actinomycetes</taxon>
        <taxon>Mycobacteriales</taxon>
        <taxon>Fodinicola</taxon>
    </lineage>
</organism>
<dbReference type="InterPro" id="IPR000674">
    <property type="entry name" value="Ald_Oxase/Xan_DH_a/b"/>
</dbReference>